<keyword evidence="3 6" id="KW-0863">Zinc-finger</keyword>
<name>A0A0D6EKI7_SPOSA</name>
<dbReference type="Pfam" id="PF00498">
    <property type="entry name" value="FHA"/>
    <property type="match status" value="1"/>
</dbReference>
<dbReference type="InterPro" id="IPR008984">
    <property type="entry name" value="SMAD_FHA_dom_sf"/>
</dbReference>
<sequence length="791" mass="81002">MIPRHLQQASSTTSSSQGSPAGTPPTTISQPRSPSLGTQVLSSSPTASGAPPASPSAGSSNRFGLSLGSFVRRPRGFTNPSQQRSPGTTSPPEQPPSPNAAERGGYGFPALRRTLSKRTTSGGAGPSTGGESSRSRQRRSLSQPPAPHGAEQGDNSGDSRPGSSSEAPPQFPSLTATSSLPGAPNVIPPSRSASADSAPASNGETHKLRLVPHLESSRSLHFEPIERDIAASAIVRVGRFTDRSHHHQSQITSTPTEPARVAFKSKVVSRGHADIWVDNAGKFFIKDTKSSSGTFLNHIRLSAPNVESRPFPLKDGDVLQLGVDYQGGTEEIYRCVKMRVELNRGWQRGVNSFKCVLFSDLLSDEHRLPPCSFSTAALAQLRALGGGHNMEATSTSGSAMTAAHSNAPTKIAVTPAQAQAQAAAAAASITDCCICLYPVTVCQALFIAPCSHVTHFKCIRPLVEQNYPGFCCPLCRTYADLEADVEIDPPEASAELETTDGGESAEQADQEETVQPPSMAVVEEMEEPSSRAPSIRSGRPSHSRRSSLAVAGPDGLPAGILVTPHKRPSRPSSRAPSICEDTASLSLAAPSSGDHASADPSASSASLSMPIAGPSVAANRAAPSSPSDHYASLANAATPPNNTFLATLAESGALHVSGAHPHAHPHGFMVTASAAAHAPMSLDAAMAEASASGEGVGGSGSGSGSGEETDGEAAGADVDADGDDGETEEGGTGSSRENIARAGAGGTASVEEAGKDKGKAKEIVVEEVSPGEGNKVVAAGEGGPEGESVST</sequence>
<protein>
    <submittedName>
        <fullName evidence="10">SPOSA6832_01821-mRNA-1:cds</fullName>
    </submittedName>
</protein>
<dbReference type="PROSITE" id="PS50006">
    <property type="entry name" value="FHA_DOMAIN"/>
    <property type="match status" value="1"/>
</dbReference>
<dbReference type="AlphaFoldDB" id="A0A0D6EKI7"/>
<dbReference type="OrthoDB" id="687730at2759"/>
<feature type="compositionally biased region" description="Gly residues" evidence="7">
    <location>
        <begin position="694"/>
        <end position="705"/>
    </location>
</feature>
<dbReference type="InterPro" id="IPR013083">
    <property type="entry name" value="Znf_RING/FYVE/PHD"/>
</dbReference>
<keyword evidence="5" id="KW-0862">Zinc</keyword>
<dbReference type="SMART" id="SM00240">
    <property type="entry name" value="FHA"/>
    <property type="match status" value="1"/>
</dbReference>
<feature type="compositionally biased region" description="Low complexity" evidence="7">
    <location>
        <begin position="7"/>
        <end position="27"/>
    </location>
</feature>
<dbReference type="InterPro" id="IPR000253">
    <property type="entry name" value="FHA_dom"/>
</dbReference>
<feature type="region of interest" description="Disordered" evidence="7">
    <location>
        <begin position="588"/>
        <end position="607"/>
    </location>
</feature>
<feature type="compositionally biased region" description="Acidic residues" evidence="7">
    <location>
        <begin position="718"/>
        <end position="729"/>
    </location>
</feature>
<dbReference type="GO" id="GO:0061630">
    <property type="term" value="F:ubiquitin protein ligase activity"/>
    <property type="evidence" value="ECO:0007669"/>
    <property type="project" value="TreeGrafter"/>
</dbReference>
<evidence type="ECO:0000256" key="7">
    <source>
        <dbReference type="SAM" id="MobiDB-lite"/>
    </source>
</evidence>
<feature type="compositionally biased region" description="Polar residues" evidence="7">
    <location>
        <begin position="28"/>
        <end position="41"/>
    </location>
</feature>
<dbReference type="GO" id="GO:0008270">
    <property type="term" value="F:zinc ion binding"/>
    <property type="evidence" value="ECO:0007669"/>
    <property type="project" value="UniProtKB-KW"/>
</dbReference>
<evidence type="ECO:0000256" key="6">
    <source>
        <dbReference type="PROSITE-ProRule" id="PRU00175"/>
    </source>
</evidence>
<evidence type="ECO:0000256" key="2">
    <source>
        <dbReference type="ARBA" id="ARBA00022723"/>
    </source>
</evidence>
<evidence type="ECO:0000256" key="4">
    <source>
        <dbReference type="ARBA" id="ARBA00022786"/>
    </source>
</evidence>
<dbReference type="PANTHER" id="PTHR15067:SF7">
    <property type="entry name" value="E3 UBIQUITIN-PROTEIN LIGASE DMA1-RELATED"/>
    <property type="match status" value="1"/>
</dbReference>
<dbReference type="EMBL" id="CENE01000006">
    <property type="protein sequence ID" value="CEQ40228.1"/>
    <property type="molecule type" value="Genomic_DNA"/>
</dbReference>
<feature type="region of interest" description="Disordered" evidence="7">
    <location>
        <begin position="493"/>
        <end position="578"/>
    </location>
</feature>
<accession>A0A0D6EKI7</accession>
<feature type="region of interest" description="Disordered" evidence="7">
    <location>
        <begin position="616"/>
        <end position="640"/>
    </location>
</feature>
<dbReference type="InterPro" id="IPR001841">
    <property type="entry name" value="Znf_RING"/>
</dbReference>
<feature type="region of interest" description="Disordered" evidence="7">
    <location>
        <begin position="684"/>
        <end position="791"/>
    </location>
</feature>
<evidence type="ECO:0000313" key="10">
    <source>
        <dbReference type="EMBL" id="CEQ40228.1"/>
    </source>
</evidence>
<dbReference type="PROSITE" id="PS50089">
    <property type="entry name" value="ZF_RING_2"/>
    <property type="match status" value="1"/>
</dbReference>
<dbReference type="PANTHER" id="PTHR15067">
    <property type="entry name" value="E3 UBIQUITIN-PROTEIN LIGASE RNF8"/>
    <property type="match status" value="1"/>
</dbReference>
<dbReference type="Gene3D" id="2.60.200.20">
    <property type="match status" value="1"/>
</dbReference>
<evidence type="ECO:0000256" key="1">
    <source>
        <dbReference type="ARBA" id="ARBA00022679"/>
    </source>
</evidence>
<evidence type="ECO:0000313" key="11">
    <source>
        <dbReference type="Proteomes" id="UP000243876"/>
    </source>
</evidence>
<gene>
    <name evidence="10" type="primary">SPOSA6832_01821</name>
</gene>
<dbReference type="SUPFAM" id="SSF57850">
    <property type="entry name" value="RING/U-box"/>
    <property type="match status" value="1"/>
</dbReference>
<feature type="compositionally biased region" description="Low complexity" evidence="7">
    <location>
        <begin position="188"/>
        <end position="201"/>
    </location>
</feature>
<feature type="compositionally biased region" description="Polar residues" evidence="7">
    <location>
        <begin position="78"/>
        <end position="91"/>
    </location>
</feature>
<keyword evidence="4" id="KW-0833">Ubl conjugation pathway</keyword>
<feature type="compositionally biased region" description="Basic and acidic residues" evidence="7">
    <location>
        <begin position="752"/>
        <end position="764"/>
    </location>
</feature>
<dbReference type="SUPFAM" id="SSF49879">
    <property type="entry name" value="SMAD/FHA domain"/>
    <property type="match status" value="1"/>
</dbReference>
<dbReference type="GO" id="GO:0032153">
    <property type="term" value="C:cell division site"/>
    <property type="evidence" value="ECO:0007669"/>
    <property type="project" value="TreeGrafter"/>
</dbReference>
<dbReference type="GO" id="GO:0016567">
    <property type="term" value="P:protein ubiquitination"/>
    <property type="evidence" value="ECO:0007669"/>
    <property type="project" value="TreeGrafter"/>
</dbReference>
<dbReference type="GO" id="GO:0006511">
    <property type="term" value="P:ubiquitin-dependent protein catabolic process"/>
    <property type="evidence" value="ECO:0007669"/>
    <property type="project" value="TreeGrafter"/>
</dbReference>
<dbReference type="GO" id="GO:0005829">
    <property type="term" value="C:cytosol"/>
    <property type="evidence" value="ECO:0007669"/>
    <property type="project" value="TreeGrafter"/>
</dbReference>
<feature type="region of interest" description="Disordered" evidence="7">
    <location>
        <begin position="1"/>
        <end position="205"/>
    </location>
</feature>
<dbReference type="GO" id="GO:0000151">
    <property type="term" value="C:ubiquitin ligase complex"/>
    <property type="evidence" value="ECO:0007669"/>
    <property type="project" value="TreeGrafter"/>
</dbReference>
<evidence type="ECO:0000259" key="8">
    <source>
        <dbReference type="PROSITE" id="PS50006"/>
    </source>
</evidence>
<feature type="compositionally biased region" description="Low complexity" evidence="7">
    <location>
        <begin position="42"/>
        <end position="60"/>
    </location>
</feature>
<evidence type="ECO:0000259" key="9">
    <source>
        <dbReference type="PROSITE" id="PS50089"/>
    </source>
</evidence>
<dbReference type="FunFam" id="2.60.200.20:FF:000044">
    <property type="entry name" value="Chromosome 8, whole genome shotgun sequence"/>
    <property type="match status" value="1"/>
</dbReference>
<organism evidence="10 11">
    <name type="scientific">Sporidiobolus salmonicolor</name>
    <name type="common">Yeast-like fungus</name>
    <name type="synonym">Sporobolomyces salmonicolor</name>
    <dbReference type="NCBI Taxonomy" id="5005"/>
    <lineage>
        <taxon>Eukaryota</taxon>
        <taxon>Fungi</taxon>
        <taxon>Dikarya</taxon>
        <taxon>Basidiomycota</taxon>
        <taxon>Pucciniomycotina</taxon>
        <taxon>Microbotryomycetes</taxon>
        <taxon>Sporidiobolales</taxon>
        <taxon>Sporidiobolaceae</taxon>
        <taxon>Sporobolomyces</taxon>
    </lineage>
</organism>
<dbReference type="Proteomes" id="UP000243876">
    <property type="component" value="Unassembled WGS sequence"/>
</dbReference>
<evidence type="ECO:0000256" key="5">
    <source>
        <dbReference type="ARBA" id="ARBA00022833"/>
    </source>
</evidence>
<evidence type="ECO:0000256" key="3">
    <source>
        <dbReference type="ARBA" id="ARBA00022771"/>
    </source>
</evidence>
<feature type="domain" description="FHA" evidence="8">
    <location>
        <begin position="235"/>
        <end position="301"/>
    </location>
</feature>
<keyword evidence="1" id="KW-0808">Transferase</keyword>
<dbReference type="Gene3D" id="3.30.40.10">
    <property type="entry name" value="Zinc/RING finger domain, C3HC4 (zinc finger)"/>
    <property type="match status" value="1"/>
</dbReference>
<proteinExistence type="predicted"/>
<feature type="compositionally biased region" description="Polar residues" evidence="7">
    <location>
        <begin position="153"/>
        <end position="180"/>
    </location>
</feature>
<reference evidence="11" key="1">
    <citation type="submission" date="2015-02" db="EMBL/GenBank/DDBJ databases">
        <authorList>
            <person name="Gon?alves P."/>
        </authorList>
    </citation>
    <scope>NUCLEOTIDE SEQUENCE [LARGE SCALE GENOMIC DNA]</scope>
</reference>
<keyword evidence="11" id="KW-1185">Reference proteome</keyword>
<dbReference type="Pfam" id="PF17123">
    <property type="entry name" value="zf-RING_11"/>
    <property type="match status" value="1"/>
</dbReference>
<keyword evidence="2" id="KW-0479">Metal-binding</keyword>
<feature type="domain" description="RING-type" evidence="9">
    <location>
        <begin position="432"/>
        <end position="476"/>
    </location>
</feature>